<reference evidence="3" key="1">
    <citation type="submission" date="2024-07" db="EMBL/GenBank/DDBJ databases">
        <title>Two chromosome-level genome assemblies of Korean endemic species Abeliophyllum distichum and Forsythia ovata (Oleaceae).</title>
        <authorList>
            <person name="Jang H."/>
        </authorList>
    </citation>
    <scope>NUCLEOTIDE SEQUENCE [LARGE SCALE GENOMIC DNA]</scope>
</reference>
<evidence type="ECO:0000256" key="1">
    <source>
        <dbReference type="SAM" id="MobiDB-lite"/>
    </source>
</evidence>
<gene>
    <name evidence="2" type="ORF">Fot_32556</name>
</gene>
<organism evidence="2 3">
    <name type="scientific">Forsythia ovata</name>
    <dbReference type="NCBI Taxonomy" id="205694"/>
    <lineage>
        <taxon>Eukaryota</taxon>
        <taxon>Viridiplantae</taxon>
        <taxon>Streptophyta</taxon>
        <taxon>Embryophyta</taxon>
        <taxon>Tracheophyta</taxon>
        <taxon>Spermatophyta</taxon>
        <taxon>Magnoliopsida</taxon>
        <taxon>eudicotyledons</taxon>
        <taxon>Gunneridae</taxon>
        <taxon>Pentapetalae</taxon>
        <taxon>asterids</taxon>
        <taxon>lamiids</taxon>
        <taxon>Lamiales</taxon>
        <taxon>Oleaceae</taxon>
        <taxon>Forsythieae</taxon>
        <taxon>Forsythia</taxon>
    </lineage>
</organism>
<evidence type="ECO:0000313" key="3">
    <source>
        <dbReference type="Proteomes" id="UP001604277"/>
    </source>
</evidence>
<dbReference type="AlphaFoldDB" id="A0ABD1T853"/>
<evidence type="ECO:0000313" key="2">
    <source>
        <dbReference type="EMBL" id="KAL2508909.1"/>
    </source>
</evidence>
<feature type="region of interest" description="Disordered" evidence="1">
    <location>
        <begin position="1"/>
        <end position="58"/>
    </location>
</feature>
<accession>A0ABD1T853</accession>
<comment type="caution">
    <text evidence="2">The sequence shown here is derived from an EMBL/GenBank/DDBJ whole genome shotgun (WGS) entry which is preliminary data.</text>
</comment>
<sequence>MSSEHDDSQNQSTAGIDHDIMDEAFSLTSSSPLVEEQEEADQGPLPASTSGRKKNMNTSSKHLRKYLIRKWTENQGSKDQVCLYKCSDRTPDQYGLLGTIEEVGPSSLSEKFSNGLRDTCTDYAKFFDQVTSVNYARVSDFTQLEQYEAHYQDAFAIRAKLFDPDAFAIDARLFDQDAFAIRAKIFDSDAFSIDAKLLDHDDFTICTKLFDPGVFVIISERDID</sequence>
<keyword evidence="3" id="KW-1185">Reference proteome</keyword>
<proteinExistence type="predicted"/>
<name>A0ABD1T853_9LAMI</name>
<protein>
    <submittedName>
        <fullName evidence="2">Uncharacterized protein</fullName>
    </submittedName>
</protein>
<dbReference type="EMBL" id="JBFOLJ010000009">
    <property type="protein sequence ID" value="KAL2508909.1"/>
    <property type="molecule type" value="Genomic_DNA"/>
</dbReference>
<dbReference type="Proteomes" id="UP001604277">
    <property type="component" value="Unassembled WGS sequence"/>
</dbReference>